<accession>A0ABU9EDE5</accession>
<dbReference type="SUPFAM" id="SSF54427">
    <property type="entry name" value="NTF2-like"/>
    <property type="match status" value="1"/>
</dbReference>
<dbReference type="Pfam" id="PF12893">
    <property type="entry name" value="Lumazine_bd_2"/>
    <property type="match status" value="1"/>
</dbReference>
<dbReference type="Gene3D" id="3.10.450.50">
    <property type="match status" value="1"/>
</dbReference>
<evidence type="ECO:0000313" key="1">
    <source>
        <dbReference type="EMBL" id="MEK9502771.1"/>
    </source>
</evidence>
<name>A0ABU9EDE5_9BACT</name>
<dbReference type="Proteomes" id="UP001484239">
    <property type="component" value="Unassembled WGS sequence"/>
</dbReference>
<dbReference type="InterPro" id="IPR032710">
    <property type="entry name" value="NTF2-like_dom_sf"/>
</dbReference>
<sequence>MKGLLSVLGLLSGVALLYAWGPPGPAEAAWTSADEEAVREAVLDYVEGVYEVAPERIDRSVHPSLHKLGFLRRPDGSWGTAPMDFEQLRALAGQWNADGHVGDDGLKEVTVLDVLDQTASAKLVAEWGVDYFHLARVDGRWQILNVLWQTPPADG</sequence>
<gene>
    <name evidence="1" type="ORF">WI372_17375</name>
</gene>
<keyword evidence="2" id="KW-1185">Reference proteome</keyword>
<evidence type="ECO:0000313" key="2">
    <source>
        <dbReference type="Proteomes" id="UP001484239"/>
    </source>
</evidence>
<protein>
    <submittedName>
        <fullName evidence="1">Nuclear transport factor 2 family protein</fullName>
    </submittedName>
</protein>
<proteinExistence type="predicted"/>
<comment type="caution">
    <text evidence="1">The sequence shown here is derived from an EMBL/GenBank/DDBJ whole genome shotgun (WGS) entry which is preliminary data.</text>
</comment>
<dbReference type="EMBL" id="JBBHLI010000015">
    <property type="protein sequence ID" value="MEK9502771.1"/>
    <property type="molecule type" value="Genomic_DNA"/>
</dbReference>
<dbReference type="RefSeq" id="WP_405281173.1">
    <property type="nucleotide sequence ID" value="NZ_JBBHLI010000015.1"/>
</dbReference>
<reference evidence="1 2" key="1">
    <citation type="submission" date="2024-02" db="EMBL/GenBank/DDBJ databases">
        <title>A novel Gemmatimonadota bacterium.</title>
        <authorList>
            <person name="Du Z.-J."/>
            <person name="Ye Y.-Q."/>
        </authorList>
    </citation>
    <scope>NUCLEOTIDE SEQUENCE [LARGE SCALE GENOMIC DNA]</scope>
    <source>
        <strain evidence="1 2">DH-20</strain>
    </source>
</reference>
<organism evidence="1 2">
    <name type="scientific">Gaopeijia maritima</name>
    <dbReference type="NCBI Taxonomy" id="3119007"/>
    <lineage>
        <taxon>Bacteria</taxon>
        <taxon>Pseudomonadati</taxon>
        <taxon>Gemmatimonadota</taxon>
        <taxon>Longimicrobiia</taxon>
        <taxon>Gaopeijiales</taxon>
        <taxon>Gaopeijiaceae</taxon>
        <taxon>Gaopeijia</taxon>
    </lineage>
</organism>
<dbReference type="InterPro" id="IPR039437">
    <property type="entry name" value="FrzH/put_lumazine-bd"/>
</dbReference>